<keyword evidence="11 20" id="KW-1133">Transmembrane helix</keyword>
<keyword evidence="19" id="KW-0460">Magnesium</keyword>
<feature type="transmembrane region" description="Helical" evidence="20">
    <location>
        <begin position="646"/>
        <end position="670"/>
    </location>
</feature>
<dbReference type="Gene3D" id="3.30.930.10">
    <property type="entry name" value="Bira Bifunctional Protein, Domain 2"/>
    <property type="match status" value="1"/>
</dbReference>
<dbReference type="GO" id="GO:0006430">
    <property type="term" value="P:lysyl-tRNA aminoacylation"/>
    <property type="evidence" value="ECO:0007669"/>
    <property type="project" value="UniProtKB-UniRule"/>
</dbReference>
<keyword evidence="19" id="KW-0963">Cytoplasm</keyword>
<gene>
    <name evidence="19" type="primary">lysS</name>
    <name evidence="22" type="ORF">BJ983_000545</name>
</gene>
<dbReference type="RefSeq" id="WP_179792392.1">
    <property type="nucleotide sequence ID" value="NZ_BAABHP010000010.1"/>
</dbReference>
<feature type="binding site" evidence="19">
    <location>
        <position position="396"/>
    </location>
    <ligand>
        <name>Mg(2+)</name>
        <dbReference type="ChEBI" id="CHEBI:18420"/>
        <label>1</label>
    </ligand>
</feature>
<evidence type="ECO:0000256" key="10">
    <source>
        <dbReference type="ARBA" id="ARBA00022840"/>
    </source>
</evidence>
<evidence type="ECO:0000256" key="17">
    <source>
        <dbReference type="ARBA" id="ARBA00047540"/>
    </source>
</evidence>
<accession>A0A7Y9DS40</accession>
<feature type="binding site" evidence="19">
    <location>
        <position position="396"/>
    </location>
    <ligand>
        <name>Mg(2+)</name>
        <dbReference type="ChEBI" id="CHEBI:18420"/>
        <label>2</label>
    </ligand>
</feature>
<feature type="binding site" evidence="19">
    <location>
        <position position="389"/>
    </location>
    <ligand>
        <name>Mg(2+)</name>
        <dbReference type="ChEBI" id="CHEBI:18420"/>
        <label>1</label>
    </ligand>
</feature>
<evidence type="ECO:0000256" key="14">
    <source>
        <dbReference type="ARBA" id="ARBA00023251"/>
    </source>
</evidence>
<dbReference type="InterPro" id="IPR045864">
    <property type="entry name" value="aa-tRNA-synth_II/BPL/LPL"/>
</dbReference>
<dbReference type="SUPFAM" id="SSF50249">
    <property type="entry name" value="Nucleic acid-binding proteins"/>
    <property type="match status" value="1"/>
</dbReference>
<evidence type="ECO:0000256" key="7">
    <source>
        <dbReference type="ARBA" id="ARBA00022692"/>
    </source>
</evidence>
<dbReference type="Pfam" id="PF01336">
    <property type="entry name" value="tRNA_anti-codon"/>
    <property type="match status" value="1"/>
</dbReference>
<keyword evidence="7 20" id="KW-0812">Transmembrane</keyword>
<feature type="transmembrane region" description="Helical" evidence="20">
    <location>
        <begin position="594"/>
        <end position="612"/>
    </location>
</feature>
<keyword evidence="23" id="KW-1185">Reference proteome</keyword>
<evidence type="ECO:0000256" key="16">
    <source>
        <dbReference type="ARBA" id="ARBA00024681"/>
    </source>
</evidence>
<comment type="subunit">
    <text evidence="19">Homodimer.</text>
</comment>
<feature type="transmembrane region" description="Helical" evidence="20">
    <location>
        <begin position="618"/>
        <end position="634"/>
    </location>
</feature>
<comment type="subcellular location">
    <subcellularLocation>
        <location evidence="1">Cell membrane</location>
        <topology evidence="1">Multi-pass membrane protein</topology>
    </subcellularLocation>
    <subcellularLocation>
        <location evidence="19">Cytoplasm</location>
    </subcellularLocation>
</comment>
<comment type="similarity">
    <text evidence="3">In the C-terminal section; belongs to the class-II aminoacyl-tRNA synthetase family.</text>
</comment>
<comment type="catalytic activity">
    <reaction evidence="17">
        <text>L-lysyl-tRNA(Lys) + a 1,2-diacyl-sn-glycero-3-phospho-(1'-sn-glycerol) = a 1,2-diacyl-sn-glycero-3-phospho-1'-(3'-O-L-lysyl)-sn-glycerol + tRNA(Lys)</text>
        <dbReference type="Rhea" id="RHEA:10668"/>
        <dbReference type="Rhea" id="RHEA-COMP:9696"/>
        <dbReference type="Rhea" id="RHEA-COMP:9697"/>
        <dbReference type="ChEBI" id="CHEBI:64716"/>
        <dbReference type="ChEBI" id="CHEBI:75792"/>
        <dbReference type="ChEBI" id="CHEBI:78442"/>
        <dbReference type="ChEBI" id="CHEBI:78529"/>
        <dbReference type="EC" id="2.3.2.3"/>
    </reaction>
</comment>
<dbReference type="GO" id="GO:0046677">
    <property type="term" value="P:response to antibiotic"/>
    <property type="evidence" value="ECO:0007669"/>
    <property type="project" value="UniProtKB-KW"/>
</dbReference>
<name>A0A7Y9DS40_9PSEU</name>
<feature type="transmembrane region" description="Helical" evidence="20">
    <location>
        <begin position="562"/>
        <end position="585"/>
    </location>
</feature>
<dbReference type="SUPFAM" id="SSF55681">
    <property type="entry name" value="Class II aaRS and biotin synthetases"/>
    <property type="match status" value="1"/>
</dbReference>
<evidence type="ECO:0000256" key="1">
    <source>
        <dbReference type="ARBA" id="ARBA00004651"/>
    </source>
</evidence>
<keyword evidence="13 19" id="KW-0030">Aminoacyl-tRNA synthetase</keyword>
<keyword evidence="12" id="KW-0443">Lipid metabolism</keyword>
<evidence type="ECO:0000259" key="21">
    <source>
        <dbReference type="PROSITE" id="PS50862"/>
    </source>
</evidence>
<dbReference type="InterPro" id="IPR006195">
    <property type="entry name" value="aa-tRNA-synth_II"/>
</dbReference>
<dbReference type="AlphaFoldDB" id="A0A7Y9DS40"/>
<keyword evidence="6" id="KW-0808">Transferase</keyword>
<dbReference type="Proteomes" id="UP000535890">
    <property type="component" value="Unassembled WGS sequence"/>
</dbReference>
<dbReference type="GO" id="GO:0005829">
    <property type="term" value="C:cytosol"/>
    <property type="evidence" value="ECO:0007669"/>
    <property type="project" value="TreeGrafter"/>
</dbReference>
<evidence type="ECO:0000256" key="9">
    <source>
        <dbReference type="ARBA" id="ARBA00022741"/>
    </source>
</evidence>
<evidence type="ECO:0000256" key="13">
    <source>
        <dbReference type="ARBA" id="ARBA00023146"/>
    </source>
</evidence>
<keyword evidence="19" id="KW-0648">Protein biosynthesis</keyword>
<keyword evidence="10 19" id="KW-0067">ATP-binding</keyword>
<dbReference type="GO" id="GO:0005524">
    <property type="term" value="F:ATP binding"/>
    <property type="evidence" value="ECO:0007669"/>
    <property type="project" value="UniProtKB-UniRule"/>
</dbReference>
<keyword evidence="5 19" id="KW-0436">Ligase</keyword>
<keyword evidence="4" id="KW-1003">Cell membrane</keyword>
<sequence length="1103" mass="119733">MGETVTSGEVLPYRFAIDRGVGDLRTEFDGLAPDTDTGVTVRVAGRLVGRRRHGGLSFADLRDGTDAVQLLLDTAELGADAHHDIDALSLGDWIGVTGTAMTTRAGELSVRVTAYVLLARAKRALPLGHGGLTDVQTRYRRRYVDLSVNARTRDIFRIRHAAVRAIREQLAEEGFTEVEGPVLQNIQGGASARPFVTHHNALDLDMYLRIALELHLKRLIVGGMGRVFEIGRVFRNEGVDTRHNPEFTMLEAYQAFADYHDMMDLTEKLVVAAARAALGPDADLTVHYLGRTVDLTPPWPRKRFADMIAERTGEVMHPEMPLDEARAALTRLGIAYEQGWGAGRLMTEVYDERVQHDVDGPVFCLDYPREVSPLARVHRDDPAYSERFELIVAGFELCNAYSEQNDPAEQMAAFVEEAEAKRNGDPEAGDIDEDYVRALEYGMPPTGGLGIGIDRLVMLLASVDSIREVLLFPTLRPEFAPPPGAGPTGAVRPVLPPTGLPPTPMVLPPPVENPVVEPREPRPAVAPRVVAGITAVAGVLHLLSMLPGIHRQVLGELTVDVVPPWAIVSGHVMSAVIGLVLLLLADQLARHKQAAWRVAVGLFGLGLLAHVLKGPHEVGMLLCLVMLALLARYRRSFHAPADPPSLLRLLRVVPIYLGAVLLFGFVGLAFQRGRMTPELTLGGGLETIVGGLIGLDGPYTFARPLFAAWFPDTLLALGIAGLVIVLILVFRPLLSRSPHTPQEWAHAQTLVTTFGWDTLAAFALRDDKSFFFASDGRAMIAYTYLRGYALASGDPIGDPASIPRVVDEFLAMCEERAWTPAFLAAREETVTGSGALAARGFKSFYLGDEAILDCTTFTLEGRARKSVRAAVRRVERSYRFQLVTEANASPELVAGLNAISEQWRGKAPERGFTMALSQDVAGAGRNPDFLLCVALDEHGVPGGFLRLVPAYGGPQTGTTFGYTLDLMRHDPSAPNGMTEFLIARSAEALGTRGVTRLSMNFALWGRLFDEDVPFTPAQRLARKAVGVLNPFFQVRSLHDFNAKFDPQWLPRVLAYRHAADLPRVGLLYAGAEGFLALPGLGPLFVPAAVGGTPSPSAPSSGPA</sequence>
<dbReference type="EC" id="6.1.1.6" evidence="19"/>
<dbReference type="Pfam" id="PF00152">
    <property type="entry name" value="tRNA-synt_2"/>
    <property type="match status" value="1"/>
</dbReference>
<reference evidence="22 23" key="1">
    <citation type="submission" date="2020-07" db="EMBL/GenBank/DDBJ databases">
        <title>Sequencing the genomes of 1000 actinobacteria strains.</title>
        <authorList>
            <person name="Klenk H.-P."/>
        </authorList>
    </citation>
    <scope>NUCLEOTIDE SEQUENCE [LARGE SCALE GENOMIC DNA]</scope>
    <source>
        <strain evidence="22 23">DSM 45772</strain>
    </source>
</reference>
<evidence type="ECO:0000256" key="12">
    <source>
        <dbReference type="ARBA" id="ARBA00023098"/>
    </source>
</evidence>
<dbReference type="GO" id="GO:0006629">
    <property type="term" value="P:lipid metabolic process"/>
    <property type="evidence" value="ECO:0007669"/>
    <property type="project" value="UniProtKB-KW"/>
</dbReference>
<dbReference type="InterPro" id="IPR018149">
    <property type="entry name" value="Lys-tRNA-synth_II_C"/>
</dbReference>
<keyword evidence="15" id="KW-0511">Multifunctional enzyme</keyword>
<feature type="transmembrane region" description="Helical" evidence="20">
    <location>
        <begin position="714"/>
        <end position="734"/>
    </location>
</feature>
<evidence type="ECO:0000256" key="6">
    <source>
        <dbReference type="ARBA" id="ARBA00022679"/>
    </source>
</evidence>
<feature type="domain" description="Aminoacyl-transfer RNA synthetases class-II family profile" evidence="21">
    <location>
        <begin position="156"/>
        <end position="477"/>
    </location>
</feature>
<keyword evidence="14" id="KW-0046">Antibiotic resistance</keyword>
<dbReference type="InterPro" id="IPR004364">
    <property type="entry name" value="Aa-tRNA-synt_II"/>
</dbReference>
<dbReference type="NCBIfam" id="NF001756">
    <property type="entry name" value="PRK00484.1"/>
    <property type="match status" value="1"/>
</dbReference>
<protein>
    <recommendedName>
        <fullName evidence="19">Lysine--tRNA ligase</fullName>
        <ecNumber evidence="19">6.1.1.6</ecNumber>
    </recommendedName>
    <alternativeName>
        <fullName evidence="19">Lysyl-tRNA synthetase</fullName>
        <shortName evidence="19">LysRS</shortName>
    </alternativeName>
</protein>
<dbReference type="EMBL" id="JACCBN010000001">
    <property type="protein sequence ID" value="NYD34443.1"/>
    <property type="molecule type" value="Genomic_DNA"/>
</dbReference>
<dbReference type="InterPro" id="IPR004365">
    <property type="entry name" value="NA-bd_OB_tRNA"/>
</dbReference>
<dbReference type="NCBIfam" id="TIGR00499">
    <property type="entry name" value="lysS_bact"/>
    <property type="match status" value="1"/>
</dbReference>
<organism evidence="22 23">
    <name type="scientific">Actinomycetospora corticicola</name>
    <dbReference type="NCBI Taxonomy" id="663602"/>
    <lineage>
        <taxon>Bacteria</taxon>
        <taxon>Bacillati</taxon>
        <taxon>Actinomycetota</taxon>
        <taxon>Actinomycetes</taxon>
        <taxon>Pseudonocardiales</taxon>
        <taxon>Pseudonocardiaceae</taxon>
        <taxon>Actinomycetospora</taxon>
    </lineage>
</organism>
<dbReference type="InterPro" id="IPR002313">
    <property type="entry name" value="Lys-tRNA-ligase_II"/>
</dbReference>
<dbReference type="CDD" id="cd04322">
    <property type="entry name" value="LysRS_N"/>
    <property type="match status" value="1"/>
</dbReference>
<dbReference type="Pfam" id="PF09924">
    <property type="entry name" value="LPG_synthase_C"/>
    <property type="match status" value="1"/>
</dbReference>
<evidence type="ECO:0000313" key="22">
    <source>
        <dbReference type="EMBL" id="NYD34443.1"/>
    </source>
</evidence>
<comment type="cofactor">
    <cofactor evidence="19">
        <name>Mg(2+)</name>
        <dbReference type="ChEBI" id="CHEBI:18420"/>
    </cofactor>
    <text evidence="19">Binds 3 Mg(2+) ions per subunit.</text>
</comment>
<dbReference type="GO" id="GO:0004824">
    <property type="term" value="F:lysine-tRNA ligase activity"/>
    <property type="evidence" value="ECO:0007669"/>
    <property type="project" value="UniProtKB-UniRule"/>
</dbReference>
<comment type="similarity">
    <text evidence="19">Belongs to the class-II aminoacyl-tRNA synthetase family.</text>
</comment>
<dbReference type="GO" id="GO:0050071">
    <property type="term" value="F:phosphatidylglycerol lysyltransferase activity"/>
    <property type="evidence" value="ECO:0007669"/>
    <property type="project" value="UniProtKB-EC"/>
</dbReference>
<dbReference type="GO" id="GO:0000049">
    <property type="term" value="F:tRNA binding"/>
    <property type="evidence" value="ECO:0007669"/>
    <property type="project" value="TreeGrafter"/>
</dbReference>
<evidence type="ECO:0000256" key="11">
    <source>
        <dbReference type="ARBA" id="ARBA00022989"/>
    </source>
</evidence>
<evidence type="ECO:0000313" key="23">
    <source>
        <dbReference type="Proteomes" id="UP000535890"/>
    </source>
</evidence>
<dbReference type="Gene3D" id="2.40.50.140">
    <property type="entry name" value="Nucleic acid-binding proteins"/>
    <property type="match status" value="1"/>
</dbReference>
<comment type="caution">
    <text evidence="22">The sequence shown here is derived from an EMBL/GenBank/DDBJ whole genome shotgun (WGS) entry which is preliminary data.</text>
</comment>
<comment type="catalytic activity">
    <reaction evidence="18 19">
        <text>tRNA(Lys) + L-lysine + ATP = L-lysyl-tRNA(Lys) + AMP + diphosphate</text>
        <dbReference type="Rhea" id="RHEA:20792"/>
        <dbReference type="Rhea" id="RHEA-COMP:9696"/>
        <dbReference type="Rhea" id="RHEA-COMP:9697"/>
        <dbReference type="ChEBI" id="CHEBI:30616"/>
        <dbReference type="ChEBI" id="CHEBI:32551"/>
        <dbReference type="ChEBI" id="CHEBI:33019"/>
        <dbReference type="ChEBI" id="CHEBI:78442"/>
        <dbReference type="ChEBI" id="CHEBI:78529"/>
        <dbReference type="ChEBI" id="CHEBI:456215"/>
        <dbReference type="EC" id="6.1.1.6"/>
    </reaction>
</comment>
<dbReference type="InterPro" id="IPR024320">
    <property type="entry name" value="LPG_synthase_C"/>
</dbReference>
<evidence type="ECO:0000256" key="4">
    <source>
        <dbReference type="ARBA" id="ARBA00022475"/>
    </source>
</evidence>
<dbReference type="PANTHER" id="PTHR42918">
    <property type="entry name" value="LYSYL-TRNA SYNTHETASE"/>
    <property type="match status" value="1"/>
</dbReference>
<dbReference type="PROSITE" id="PS50862">
    <property type="entry name" value="AA_TRNA_LIGASE_II"/>
    <property type="match status" value="1"/>
</dbReference>
<evidence type="ECO:0000256" key="18">
    <source>
        <dbReference type="ARBA" id="ARBA00048573"/>
    </source>
</evidence>
<evidence type="ECO:0000256" key="19">
    <source>
        <dbReference type="HAMAP-Rule" id="MF_00252"/>
    </source>
</evidence>
<dbReference type="GO" id="GO:0000287">
    <property type="term" value="F:magnesium ion binding"/>
    <property type="evidence" value="ECO:0007669"/>
    <property type="project" value="UniProtKB-UniRule"/>
</dbReference>
<evidence type="ECO:0000256" key="15">
    <source>
        <dbReference type="ARBA" id="ARBA00023268"/>
    </source>
</evidence>
<dbReference type="GO" id="GO:0005886">
    <property type="term" value="C:plasma membrane"/>
    <property type="evidence" value="ECO:0007669"/>
    <property type="project" value="UniProtKB-SubCell"/>
</dbReference>
<keyword evidence="20" id="KW-0472">Membrane</keyword>
<proteinExistence type="inferred from homology"/>
<keyword evidence="9 19" id="KW-0547">Nucleotide-binding</keyword>
<dbReference type="CDD" id="cd00775">
    <property type="entry name" value="LysRS_core"/>
    <property type="match status" value="1"/>
</dbReference>
<dbReference type="InterPro" id="IPR044136">
    <property type="entry name" value="Lys-tRNA-ligase_II_N"/>
</dbReference>
<dbReference type="HAMAP" id="MF_00252">
    <property type="entry name" value="Lys_tRNA_synth_class2"/>
    <property type="match status" value="1"/>
</dbReference>
<dbReference type="PRINTS" id="PR00982">
    <property type="entry name" value="TRNASYNTHLYS"/>
</dbReference>
<evidence type="ECO:0000256" key="5">
    <source>
        <dbReference type="ARBA" id="ARBA00022598"/>
    </source>
</evidence>
<comment type="function">
    <text evidence="16">Catalyzes the production of L-lysyl-tRNA(Lys)transfer and the transfer of a lysyl group from L-lysyl-tRNA(Lys) to membrane-bound phosphatidylglycerol (PG), which produces lysylphosphatidylglycerol (LPG), one of the components of the bacterial membrane with a positive net charge. LPG synthesis contributes to the resistance to cationic antimicrobial peptides (CAMPs) and likely protects M.tuberculosis against the CAMPs produced by competiting microorganisms (bacteriocins). In fact, the modification of anionic phosphatidylglycerol with positively charged L-lysine results in repulsion of the peptides.</text>
</comment>
<dbReference type="InterPro" id="IPR012340">
    <property type="entry name" value="NA-bd_OB-fold"/>
</dbReference>
<evidence type="ECO:0000256" key="2">
    <source>
        <dbReference type="ARBA" id="ARBA00005270"/>
    </source>
</evidence>
<dbReference type="PANTHER" id="PTHR42918:SF15">
    <property type="entry name" value="LYSINE--TRNA LIGASE, CHLOROPLASTIC_MITOCHONDRIAL"/>
    <property type="match status" value="1"/>
</dbReference>
<comment type="similarity">
    <text evidence="2">In the N-terminal section; belongs to the LPG synthetase family.</text>
</comment>
<evidence type="ECO:0000256" key="8">
    <source>
        <dbReference type="ARBA" id="ARBA00022723"/>
    </source>
</evidence>
<keyword evidence="8 19" id="KW-0479">Metal-binding</keyword>
<evidence type="ECO:0000256" key="3">
    <source>
        <dbReference type="ARBA" id="ARBA00009968"/>
    </source>
</evidence>
<evidence type="ECO:0000256" key="20">
    <source>
        <dbReference type="SAM" id="Phobius"/>
    </source>
</evidence>